<dbReference type="AlphaFoldDB" id="A0A521ATE4"/>
<dbReference type="PROSITE" id="PS01124">
    <property type="entry name" value="HTH_ARAC_FAMILY_2"/>
    <property type="match status" value="1"/>
</dbReference>
<protein>
    <submittedName>
        <fullName evidence="5">Helix-turn-helix domain-containing protein</fullName>
    </submittedName>
</protein>
<evidence type="ECO:0000259" key="4">
    <source>
        <dbReference type="PROSITE" id="PS01124"/>
    </source>
</evidence>
<dbReference type="PRINTS" id="PR00032">
    <property type="entry name" value="HTHARAC"/>
</dbReference>
<dbReference type="SUPFAM" id="SSF46689">
    <property type="entry name" value="Homeodomain-like"/>
    <property type="match status" value="1"/>
</dbReference>
<keyword evidence="1" id="KW-0805">Transcription regulation</keyword>
<evidence type="ECO:0000256" key="3">
    <source>
        <dbReference type="ARBA" id="ARBA00023163"/>
    </source>
</evidence>
<name>A0A521ATE4_9SPHI</name>
<evidence type="ECO:0000256" key="1">
    <source>
        <dbReference type="ARBA" id="ARBA00023015"/>
    </source>
</evidence>
<dbReference type="Gene3D" id="1.10.10.60">
    <property type="entry name" value="Homeodomain-like"/>
    <property type="match status" value="1"/>
</dbReference>
<keyword evidence="2" id="KW-0238">DNA-binding</keyword>
<proteinExistence type="predicted"/>
<dbReference type="GO" id="GO:0003700">
    <property type="term" value="F:DNA-binding transcription factor activity"/>
    <property type="evidence" value="ECO:0007669"/>
    <property type="project" value="InterPro"/>
</dbReference>
<dbReference type="GO" id="GO:0043565">
    <property type="term" value="F:sequence-specific DNA binding"/>
    <property type="evidence" value="ECO:0007669"/>
    <property type="project" value="InterPro"/>
</dbReference>
<keyword evidence="6" id="KW-1185">Reference proteome</keyword>
<dbReference type="PANTHER" id="PTHR43280">
    <property type="entry name" value="ARAC-FAMILY TRANSCRIPTIONAL REGULATOR"/>
    <property type="match status" value="1"/>
</dbReference>
<dbReference type="PANTHER" id="PTHR43280:SF32">
    <property type="entry name" value="TRANSCRIPTIONAL REGULATORY PROTEIN"/>
    <property type="match status" value="1"/>
</dbReference>
<dbReference type="InterPro" id="IPR018060">
    <property type="entry name" value="HTH_AraC"/>
</dbReference>
<organism evidence="5 6">
    <name type="scientific">Pedobacter westerhofensis</name>
    <dbReference type="NCBI Taxonomy" id="425512"/>
    <lineage>
        <taxon>Bacteria</taxon>
        <taxon>Pseudomonadati</taxon>
        <taxon>Bacteroidota</taxon>
        <taxon>Sphingobacteriia</taxon>
        <taxon>Sphingobacteriales</taxon>
        <taxon>Sphingobacteriaceae</taxon>
        <taxon>Pedobacter</taxon>
    </lineage>
</organism>
<gene>
    <name evidence="5" type="ORF">SAMN06265348_101419</name>
</gene>
<evidence type="ECO:0000313" key="6">
    <source>
        <dbReference type="Proteomes" id="UP000320300"/>
    </source>
</evidence>
<accession>A0A521ATE4</accession>
<evidence type="ECO:0000313" key="5">
    <source>
        <dbReference type="EMBL" id="SMO38079.1"/>
    </source>
</evidence>
<dbReference type="Pfam" id="PF12833">
    <property type="entry name" value="HTH_18"/>
    <property type="match status" value="1"/>
</dbReference>
<sequence>MGVYESLTDFYQSRSIPTFLELDSKINHYDVSKLEESGFTNPRPARYCRRDFFKIALIRGHNRCHYANKSIEIYGSALLFFSPYIPYTWEPLSDENGYFCIFKESFFSEGFKADINNFAMFKPGGNAYYNLNEQQDTQVSMVFERMLQEKESNYHLKQDLSRSYVSELIHAALKLEPNSDVFNHKNASERLTAVFFELLHRQFQTDGTVNEALLKTPKEYADTLCVHVNYLNHTLKQTTGKTTTELIQNKIISEAQSLLKLTHLNISEIGNLLGFSDPSHFFIFFKKRTGCSPSSFRMSGN</sequence>
<feature type="domain" description="HTH araC/xylS-type" evidence="4">
    <location>
        <begin position="218"/>
        <end position="299"/>
    </location>
</feature>
<keyword evidence="3" id="KW-0804">Transcription</keyword>
<dbReference type="InterPro" id="IPR009057">
    <property type="entry name" value="Homeodomain-like_sf"/>
</dbReference>
<dbReference type="RefSeq" id="WP_142526507.1">
    <property type="nucleotide sequence ID" value="NZ_CBCSJO010000002.1"/>
</dbReference>
<evidence type="ECO:0000256" key="2">
    <source>
        <dbReference type="ARBA" id="ARBA00023125"/>
    </source>
</evidence>
<dbReference type="EMBL" id="FXTN01000001">
    <property type="protein sequence ID" value="SMO38079.1"/>
    <property type="molecule type" value="Genomic_DNA"/>
</dbReference>
<dbReference type="Proteomes" id="UP000320300">
    <property type="component" value="Unassembled WGS sequence"/>
</dbReference>
<dbReference type="SMART" id="SM00342">
    <property type="entry name" value="HTH_ARAC"/>
    <property type="match status" value="1"/>
</dbReference>
<reference evidence="5 6" key="1">
    <citation type="submission" date="2017-05" db="EMBL/GenBank/DDBJ databases">
        <authorList>
            <person name="Varghese N."/>
            <person name="Submissions S."/>
        </authorList>
    </citation>
    <scope>NUCLEOTIDE SEQUENCE [LARGE SCALE GENOMIC DNA]</scope>
    <source>
        <strain evidence="5 6">DSM 19036</strain>
    </source>
</reference>
<dbReference type="OrthoDB" id="699630at2"/>
<dbReference type="InterPro" id="IPR020449">
    <property type="entry name" value="Tscrpt_reg_AraC-type_HTH"/>
</dbReference>